<proteinExistence type="predicted"/>
<organism evidence="2 3">
    <name type="scientific">Musa troglodytarum</name>
    <name type="common">fe'i banana</name>
    <dbReference type="NCBI Taxonomy" id="320322"/>
    <lineage>
        <taxon>Eukaryota</taxon>
        <taxon>Viridiplantae</taxon>
        <taxon>Streptophyta</taxon>
        <taxon>Embryophyta</taxon>
        <taxon>Tracheophyta</taxon>
        <taxon>Spermatophyta</taxon>
        <taxon>Magnoliopsida</taxon>
        <taxon>Liliopsida</taxon>
        <taxon>Zingiberales</taxon>
        <taxon>Musaceae</taxon>
        <taxon>Musa</taxon>
    </lineage>
</organism>
<sequence>VDSTRSALVLPSAVSGARSSGEAGQETGARWSARRAPPGARTQPGAEEGRLRSEAQLTDNADQALRSLKSGLVCLPPDLLTTGRAGQCMGIEVAELP</sequence>
<gene>
    <name evidence="2" type="ORF">MUK42_32686</name>
</gene>
<name>A0A9E7JUQ9_9LILI</name>
<protein>
    <submittedName>
        <fullName evidence="2">Uncharacterized protein</fullName>
    </submittedName>
</protein>
<accession>A0A9E7JUQ9</accession>
<keyword evidence="3" id="KW-1185">Reference proteome</keyword>
<feature type="region of interest" description="Disordered" evidence="1">
    <location>
        <begin position="1"/>
        <end position="52"/>
    </location>
</feature>
<reference evidence="2" key="1">
    <citation type="submission" date="2022-05" db="EMBL/GenBank/DDBJ databases">
        <title>The Musa troglodytarum L. genome provides insights into the mechanism of non-climacteric behaviour and enrichment of carotenoids.</title>
        <authorList>
            <person name="Wang J."/>
        </authorList>
    </citation>
    <scope>NUCLEOTIDE SEQUENCE</scope>
    <source>
        <tissue evidence="2">Leaf</tissue>
    </source>
</reference>
<dbReference type="AlphaFoldDB" id="A0A9E7JUQ9"/>
<feature type="non-terminal residue" evidence="2">
    <location>
        <position position="1"/>
    </location>
</feature>
<dbReference type="Proteomes" id="UP001055439">
    <property type="component" value="Chromosome 3"/>
</dbReference>
<evidence type="ECO:0000256" key="1">
    <source>
        <dbReference type="SAM" id="MobiDB-lite"/>
    </source>
</evidence>
<dbReference type="EMBL" id="CP097505">
    <property type="protein sequence ID" value="URD94093.1"/>
    <property type="molecule type" value="Genomic_DNA"/>
</dbReference>
<evidence type="ECO:0000313" key="2">
    <source>
        <dbReference type="EMBL" id="URD94093.1"/>
    </source>
</evidence>
<evidence type="ECO:0000313" key="3">
    <source>
        <dbReference type="Proteomes" id="UP001055439"/>
    </source>
</evidence>